<comment type="caution">
    <text evidence="4">The sequence shown here is derived from an EMBL/GenBank/DDBJ whole genome shotgun (WGS) entry which is preliminary data.</text>
</comment>
<proteinExistence type="inferred from homology"/>
<keyword evidence="5" id="KW-1185">Reference proteome</keyword>
<dbReference type="InterPro" id="IPR036822">
    <property type="entry name" value="CutC-like_dom_sf"/>
</dbReference>
<evidence type="ECO:0000256" key="2">
    <source>
        <dbReference type="ARBA" id="ARBA00022490"/>
    </source>
</evidence>
<reference evidence="4 5" key="1">
    <citation type="journal article" date="2015" name="Genome Announc.">
        <title>Expanding the biotechnology potential of lactobacilli through comparative genomics of 213 strains and associated genera.</title>
        <authorList>
            <person name="Sun Z."/>
            <person name="Harris H.M."/>
            <person name="McCann A."/>
            <person name="Guo C."/>
            <person name="Argimon S."/>
            <person name="Zhang W."/>
            <person name="Yang X."/>
            <person name="Jeffery I.B."/>
            <person name="Cooney J.C."/>
            <person name="Kagawa T.F."/>
            <person name="Liu W."/>
            <person name="Song Y."/>
            <person name="Salvetti E."/>
            <person name="Wrobel A."/>
            <person name="Rasinkangas P."/>
            <person name="Parkhill J."/>
            <person name="Rea M.C."/>
            <person name="O'Sullivan O."/>
            <person name="Ritari J."/>
            <person name="Douillard F.P."/>
            <person name="Paul Ross R."/>
            <person name="Yang R."/>
            <person name="Briner A.E."/>
            <person name="Felis G.E."/>
            <person name="de Vos W.M."/>
            <person name="Barrangou R."/>
            <person name="Klaenhammer T.R."/>
            <person name="Caufield P.W."/>
            <person name="Cui Y."/>
            <person name="Zhang H."/>
            <person name="O'Toole P.W."/>
        </authorList>
    </citation>
    <scope>NUCLEOTIDE SEQUENCE [LARGE SCALE GENOMIC DNA]</scope>
    <source>
        <strain evidence="4 5">DSM 20003</strain>
    </source>
</reference>
<dbReference type="STRING" id="1423726.FC07_GL001872"/>
<comment type="subcellular location">
    <subcellularLocation>
        <location evidence="3">Cytoplasm</location>
    </subcellularLocation>
</comment>
<dbReference type="FunFam" id="3.20.20.380:FF:000003">
    <property type="entry name" value="Copper homeostasis protein CutC"/>
    <property type="match status" value="1"/>
</dbReference>
<dbReference type="EMBL" id="AZDA01000137">
    <property type="protein sequence ID" value="KRK32738.1"/>
    <property type="molecule type" value="Genomic_DNA"/>
</dbReference>
<evidence type="ECO:0000256" key="3">
    <source>
        <dbReference type="HAMAP-Rule" id="MF_00795"/>
    </source>
</evidence>
<protein>
    <recommendedName>
        <fullName evidence="3">PF03932 family protein CutC</fullName>
    </recommendedName>
</protein>
<comment type="similarity">
    <text evidence="1 3">Belongs to the CutC family.</text>
</comment>
<evidence type="ECO:0000313" key="4">
    <source>
        <dbReference type="EMBL" id="KRK32738.1"/>
    </source>
</evidence>
<comment type="caution">
    <text evidence="3">Once thought to be involved in copper homeostasis, experiments in E.coli have shown this is not the case.</text>
</comment>
<dbReference type="GO" id="GO:0005737">
    <property type="term" value="C:cytoplasm"/>
    <property type="evidence" value="ECO:0007669"/>
    <property type="project" value="UniProtKB-SubCell"/>
</dbReference>
<organism evidence="4 5">
    <name type="scientific">Loigolactobacillus bifermentans DSM 20003</name>
    <dbReference type="NCBI Taxonomy" id="1423726"/>
    <lineage>
        <taxon>Bacteria</taxon>
        <taxon>Bacillati</taxon>
        <taxon>Bacillota</taxon>
        <taxon>Bacilli</taxon>
        <taxon>Lactobacillales</taxon>
        <taxon>Lactobacillaceae</taxon>
        <taxon>Loigolactobacillus</taxon>
    </lineage>
</organism>
<evidence type="ECO:0000313" key="5">
    <source>
        <dbReference type="Proteomes" id="UP000051461"/>
    </source>
</evidence>
<keyword evidence="2 3" id="KW-0963">Cytoplasm</keyword>
<dbReference type="AlphaFoldDB" id="A0A0R1GN48"/>
<evidence type="ECO:0000256" key="1">
    <source>
        <dbReference type="ARBA" id="ARBA00007768"/>
    </source>
</evidence>
<dbReference type="Pfam" id="PF03932">
    <property type="entry name" value="CutC"/>
    <property type="match status" value="1"/>
</dbReference>
<dbReference type="OrthoDB" id="9815677at2"/>
<dbReference type="HAMAP" id="MF_00795">
    <property type="entry name" value="CutC"/>
    <property type="match status" value="1"/>
</dbReference>
<dbReference type="PANTHER" id="PTHR12598">
    <property type="entry name" value="COPPER HOMEOSTASIS PROTEIN CUTC"/>
    <property type="match status" value="1"/>
</dbReference>
<name>A0A0R1GN48_9LACO</name>
<dbReference type="InterPro" id="IPR005627">
    <property type="entry name" value="CutC-like"/>
</dbReference>
<dbReference type="Proteomes" id="UP000051461">
    <property type="component" value="Unassembled WGS sequence"/>
</dbReference>
<gene>
    <name evidence="3" type="primary">cutC</name>
    <name evidence="4" type="ORF">FC07_GL001872</name>
</gene>
<dbReference type="PATRIC" id="fig|1423726.3.peg.1942"/>
<dbReference type="PANTHER" id="PTHR12598:SF0">
    <property type="entry name" value="COPPER HOMEOSTASIS PROTEIN CUTC HOMOLOG"/>
    <property type="match status" value="1"/>
</dbReference>
<dbReference type="GO" id="GO:0005507">
    <property type="term" value="F:copper ion binding"/>
    <property type="evidence" value="ECO:0007669"/>
    <property type="project" value="TreeGrafter"/>
</dbReference>
<accession>A0A0R1GN48</accession>
<dbReference type="SUPFAM" id="SSF110395">
    <property type="entry name" value="CutC-like"/>
    <property type="match status" value="1"/>
</dbReference>
<sequence>MLIKEACLENFTHLGQAIRQGAQRIELCDNLAVGGTTVSHGVLAASLRYAHEHDVPVFPIIRPRGGNFVYNDLELQIMENDLFQAQELGADGVVFGCLTADGALDEEAMEMLIGAAGGMAITCHMAFDALTPAARQPALDWLIEHGVDRILTHGGPAHTPIEANYDHLKQLITAAAGRIQILPGGGITAANADAVATALHVNEVHGTRVVGTFD</sequence>
<dbReference type="Gene3D" id="3.20.20.380">
    <property type="entry name" value="Copper homeostasis (CutC) domain"/>
    <property type="match status" value="1"/>
</dbReference>